<dbReference type="AlphaFoldDB" id="A0A2S9MCU4"/>
<dbReference type="InterPro" id="IPR029063">
    <property type="entry name" value="SAM-dependent_MTases_sf"/>
</dbReference>
<proteinExistence type="predicted"/>
<dbReference type="GO" id="GO:0008168">
    <property type="term" value="F:methyltransferase activity"/>
    <property type="evidence" value="ECO:0007669"/>
    <property type="project" value="UniProtKB-KW"/>
</dbReference>
<gene>
    <name evidence="1" type="ORF">C6Q15_26535</name>
</gene>
<protein>
    <submittedName>
        <fullName evidence="1">SAM-dependent methyltransferase</fullName>
    </submittedName>
</protein>
<reference evidence="1 2" key="1">
    <citation type="submission" date="2018-03" db="EMBL/GenBank/DDBJ databases">
        <authorList>
            <person name="Keele B.F."/>
        </authorList>
    </citation>
    <scope>NUCLEOTIDE SEQUENCE [LARGE SCALE GENOMIC DNA]</scope>
    <source>
        <strain evidence="1 2">AU19729</strain>
    </source>
</reference>
<accession>A0A2S9MCU4</accession>
<sequence length="445" mass="50052">MRNPPERYLQILQECFARAPQWLGAGKDCEADYARAPTAPLTTNQDGKHTAFQRWFHFKEAFSPDFVSAAIDSLGYRPRHVIDPFGGSGTSAITAQLLSIDATTIEVNPFLADVIQAKVSTLSADALRSAAADFQAMLPGTRSNISRLGHWPPTFVEGEGKNRWIFPLNVARRLSQYLTCIDAIEDDVVQRFFRVVLGAVLVDCSNVYVNGKGRRYRSGWQENEPTPRLLDEMFASQFNTSFEDVLRFEQRPRSRVSVINGDSRAALPQINEPADLIVFSPPYPNSFDYTDIYNVELWVLGYLRSATENQKLRKETLRSHVQIRRPYELPQRPSHKLSQTLKALHSHQETLWDGNIPAMVGAYFRDLEAVLEQCKRLLAPSGKVIMVVGDSRYASVRIEVAAILAELASEIGFGHVLTREVRQMRLSAQQGGHFQLAESVVELSL</sequence>
<dbReference type="EMBL" id="PVGH01000098">
    <property type="protein sequence ID" value="PRF55206.1"/>
    <property type="molecule type" value="Genomic_DNA"/>
</dbReference>
<dbReference type="RefSeq" id="WP_105795858.1">
    <property type="nucleotide sequence ID" value="NZ_JAHPNZ010000025.1"/>
</dbReference>
<keyword evidence="1" id="KW-0489">Methyltransferase</keyword>
<dbReference type="SUPFAM" id="SSF53335">
    <property type="entry name" value="S-adenosyl-L-methionine-dependent methyltransferases"/>
    <property type="match status" value="1"/>
</dbReference>
<name>A0A2S9MCU4_9BURK</name>
<keyword evidence="1" id="KW-0808">Transferase</keyword>
<dbReference type="Gene3D" id="3.40.50.150">
    <property type="entry name" value="Vaccinia Virus protein VP39"/>
    <property type="match status" value="2"/>
</dbReference>
<evidence type="ECO:0000313" key="1">
    <source>
        <dbReference type="EMBL" id="PRF55206.1"/>
    </source>
</evidence>
<dbReference type="Proteomes" id="UP000238982">
    <property type="component" value="Unassembled WGS sequence"/>
</dbReference>
<comment type="caution">
    <text evidence="1">The sequence shown here is derived from an EMBL/GenBank/DDBJ whole genome shotgun (WGS) entry which is preliminary data.</text>
</comment>
<evidence type="ECO:0000313" key="2">
    <source>
        <dbReference type="Proteomes" id="UP000238982"/>
    </source>
</evidence>
<dbReference type="GO" id="GO:0032259">
    <property type="term" value="P:methylation"/>
    <property type="evidence" value="ECO:0007669"/>
    <property type="project" value="UniProtKB-KW"/>
</dbReference>
<organism evidence="1 2">
    <name type="scientific">Burkholderia multivorans</name>
    <dbReference type="NCBI Taxonomy" id="87883"/>
    <lineage>
        <taxon>Bacteria</taxon>
        <taxon>Pseudomonadati</taxon>
        <taxon>Pseudomonadota</taxon>
        <taxon>Betaproteobacteria</taxon>
        <taxon>Burkholderiales</taxon>
        <taxon>Burkholderiaceae</taxon>
        <taxon>Burkholderia</taxon>
        <taxon>Burkholderia cepacia complex</taxon>
    </lineage>
</organism>